<feature type="region of interest" description="Disordered" evidence="6">
    <location>
        <begin position="938"/>
        <end position="982"/>
    </location>
</feature>
<dbReference type="GO" id="GO:0005886">
    <property type="term" value="C:plasma membrane"/>
    <property type="evidence" value="ECO:0007669"/>
    <property type="project" value="TreeGrafter"/>
</dbReference>
<name>A0A8B9ZHG5_ANAPL</name>
<dbReference type="GO" id="GO:0030866">
    <property type="term" value="P:cortical actin cytoskeleton organization"/>
    <property type="evidence" value="ECO:0007669"/>
    <property type="project" value="TreeGrafter"/>
</dbReference>
<dbReference type="PANTHER" id="PTHR10241:SF21">
    <property type="entry name" value="LETHAL(2) GIANT LARVAE PROTEIN HOMOLOG 1"/>
    <property type="match status" value="1"/>
</dbReference>
<feature type="region of interest" description="Disordered" evidence="6">
    <location>
        <begin position="653"/>
        <end position="689"/>
    </location>
</feature>
<dbReference type="GO" id="GO:0045159">
    <property type="term" value="F:myosin II binding"/>
    <property type="evidence" value="ECO:0007669"/>
    <property type="project" value="TreeGrafter"/>
</dbReference>
<reference evidence="8" key="2">
    <citation type="submission" date="2025-08" db="UniProtKB">
        <authorList>
            <consortium name="Ensembl"/>
        </authorList>
    </citation>
    <scope>IDENTIFICATION</scope>
</reference>
<dbReference type="PANTHER" id="PTHR10241">
    <property type="entry name" value="LETHAL 2 GIANT LARVAE PROTEIN"/>
    <property type="match status" value="1"/>
</dbReference>
<feature type="compositionally biased region" description="Basic residues" evidence="6">
    <location>
        <begin position="653"/>
        <end position="662"/>
    </location>
</feature>
<proteinExistence type="inferred from homology"/>
<dbReference type="GO" id="GO:0006887">
    <property type="term" value="P:exocytosis"/>
    <property type="evidence" value="ECO:0007669"/>
    <property type="project" value="UniProtKB-KW"/>
</dbReference>
<sequence>KRRPGRSGHRWGGSVLTRLSPQTVEHGFPSQPSALAYDPQLRVMAIGTKAGAVKLWGTPGGSWGGSHRSVAPLAHPAVPLQGWLLSLLDDNTLHLWEIYQKEGCSHLEETRSFGLPARPGCSPSITRVTVILPMALGAVACLGTEGGAVYFLTLPGLVLLEDKTLFQDEILQSVPDEYRCGKALGPVESIQEHPRDAGRLLIGYSRGLVALWDQSTRAVQHLFLGNQQLESLAWEHSGKSIVSSHSDGGYMVWAAGGSGQRTQQPVLSTIPYGPFPCKAINKILWRTCESGNPFIIFNGGMPRASYGDRHCVSVLQGQTLATLDFTSRVIDFFTVQNPEAFENPRALVVLVEEELVVIDLQTPGWPTIPAPYLAPLHSSAITCSYHISNVPLKLWERIVSVGEQQSPRLSSAAWPINGGKNLAQEPTQRGLLLTGHEDGTVRFWDASGVSLKPLYKLGTAGIFQTDCEHNDSLNQAGEEEWPPFRKVGCFDPYSDDPRLGIQKIALCKYTAKMVVAGTAGQVLVMELSDEKSEHAVSVATVDLLQDREGFTWKGHDRLAPRNGPLAFAPGFQPSVLVQCVPPAAVTAVTLHSEWNLVAFGTSHGFGLFDYHRRNPVLARCTLHPNDSLAMEGPLSRVKSLKKSLRQSFRRIRKSRVSGKKRLNPGSPSSKEANAQLAEQAGPPEVEMTPVQRRIEPRGGSSRCCCFSSRPAAAHHGPTMWAGTNSGSVFAYALEVPSQEKFSERAVEAVLGKEIQLMHRAPVVAIAVLDGRGNPLPEPYEVSRDLAKGPRHEQFKVFTLPKVSAKTKFKLTAHEGCRVRKVALVSLASAGPEERVENCLACLTNLGDIHIFTVPSLRPQVHYGCIRKEDISGIASCVFTKHGQGFYLISPSEFERFSLSARNVTEPLCCLEVSRLQDTSCLRWAVPGAHRNAGGLLCPPPVPPAPPSPRVSFQQLHSDAEAAASQRHPRPAQPRGQPFPLRQ</sequence>
<feature type="repeat" description="WD" evidence="5">
    <location>
        <begin position="431"/>
        <end position="445"/>
    </location>
</feature>
<evidence type="ECO:0000256" key="2">
    <source>
        <dbReference type="ARBA" id="ARBA00022483"/>
    </source>
</evidence>
<dbReference type="AlphaFoldDB" id="A0A8B9ZHG5"/>
<dbReference type="SUPFAM" id="SSF50978">
    <property type="entry name" value="WD40 repeat-like"/>
    <property type="match status" value="1"/>
</dbReference>
<dbReference type="Ensembl" id="ENSAPLT00020020346.1">
    <property type="protein sequence ID" value="ENSAPLP00020018818.1"/>
    <property type="gene ID" value="ENSAPLG00020013374.1"/>
</dbReference>
<dbReference type="InterPro" id="IPR013577">
    <property type="entry name" value="LLGL2"/>
</dbReference>
<reference evidence="8" key="3">
    <citation type="submission" date="2025-09" db="UniProtKB">
        <authorList>
            <consortium name="Ensembl"/>
        </authorList>
    </citation>
    <scope>IDENTIFICATION</scope>
</reference>
<feature type="domain" description="Lethal giant larvae homologue 2" evidence="7">
    <location>
        <begin position="269"/>
        <end position="366"/>
    </location>
</feature>
<dbReference type="GO" id="GO:0030864">
    <property type="term" value="C:cortical actin cytoskeleton"/>
    <property type="evidence" value="ECO:0007669"/>
    <property type="project" value="TreeGrafter"/>
</dbReference>
<dbReference type="PRINTS" id="PR00962">
    <property type="entry name" value="LETHAL2GIANT"/>
</dbReference>
<keyword evidence="3 5" id="KW-0853">WD repeat</keyword>
<protein>
    <submittedName>
        <fullName evidence="8">LLGL scribble cell polarity complex component 1</fullName>
    </submittedName>
</protein>
<dbReference type="InterPro" id="IPR001680">
    <property type="entry name" value="WD40_rpt"/>
</dbReference>
<feature type="compositionally biased region" description="Pro residues" evidence="6">
    <location>
        <begin position="938"/>
        <end position="948"/>
    </location>
</feature>
<dbReference type="GO" id="GO:0008593">
    <property type="term" value="P:regulation of Notch signaling pathway"/>
    <property type="evidence" value="ECO:0007669"/>
    <property type="project" value="TreeGrafter"/>
</dbReference>
<dbReference type="GO" id="GO:0006893">
    <property type="term" value="P:Golgi to plasma membrane transport"/>
    <property type="evidence" value="ECO:0007669"/>
    <property type="project" value="TreeGrafter"/>
</dbReference>
<evidence type="ECO:0000259" key="7">
    <source>
        <dbReference type="Pfam" id="PF08366"/>
    </source>
</evidence>
<dbReference type="InterPro" id="IPR015943">
    <property type="entry name" value="WD40/YVTN_repeat-like_dom_sf"/>
</dbReference>
<dbReference type="GO" id="GO:0051294">
    <property type="term" value="P:establishment of spindle orientation"/>
    <property type="evidence" value="ECO:0007669"/>
    <property type="project" value="TreeGrafter"/>
</dbReference>
<dbReference type="GO" id="GO:0032878">
    <property type="term" value="P:regulation of establishment or maintenance of cell polarity"/>
    <property type="evidence" value="ECO:0007669"/>
    <property type="project" value="TreeGrafter"/>
</dbReference>
<keyword evidence="4" id="KW-0677">Repeat</keyword>
<comment type="similarity">
    <text evidence="1">Belongs to the WD repeat L(2)GL family.</text>
</comment>
<accession>A0A8B9ZHG5</accession>
<reference evidence="8" key="1">
    <citation type="submission" date="2019-08" db="EMBL/GenBank/DDBJ databases">
        <title>Three high-quality genomes provides insights into domestication of ducks.</title>
        <authorList>
            <person name="Hou Z.C."/>
            <person name="Zhu F."/>
            <person name="Yin Z.T."/>
            <person name="Zhang F."/>
        </authorList>
    </citation>
    <scope>NUCLEOTIDE SEQUENCE [LARGE SCALE GENOMIC DNA]</scope>
</reference>
<dbReference type="InterPro" id="IPR000664">
    <property type="entry name" value="Lethal2_giant"/>
</dbReference>
<dbReference type="Pfam" id="PF08366">
    <property type="entry name" value="LLGL"/>
    <property type="match status" value="1"/>
</dbReference>
<dbReference type="Gene3D" id="2.130.10.10">
    <property type="entry name" value="YVTN repeat-like/Quinoprotein amine dehydrogenase"/>
    <property type="match status" value="1"/>
</dbReference>
<evidence type="ECO:0000313" key="9">
    <source>
        <dbReference type="Proteomes" id="UP000694400"/>
    </source>
</evidence>
<dbReference type="InterPro" id="IPR036322">
    <property type="entry name" value="WD40_repeat_dom_sf"/>
</dbReference>
<evidence type="ECO:0000256" key="4">
    <source>
        <dbReference type="ARBA" id="ARBA00022737"/>
    </source>
</evidence>
<evidence type="ECO:0000256" key="6">
    <source>
        <dbReference type="SAM" id="MobiDB-lite"/>
    </source>
</evidence>
<keyword evidence="2" id="KW-0268">Exocytosis</keyword>
<evidence type="ECO:0000256" key="5">
    <source>
        <dbReference type="PROSITE-ProRule" id="PRU00221"/>
    </source>
</evidence>
<evidence type="ECO:0000313" key="8">
    <source>
        <dbReference type="Ensembl" id="ENSAPLP00020018818.1"/>
    </source>
</evidence>
<evidence type="ECO:0000256" key="3">
    <source>
        <dbReference type="ARBA" id="ARBA00022574"/>
    </source>
</evidence>
<dbReference type="PROSITE" id="PS50082">
    <property type="entry name" value="WD_REPEATS_2"/>
    <property type="match status" value="1"/>
</dbReference>
<organism evidence="8 9">
    <name type="scientific">Anas platyrhynchos</name>
    <name type="common">Mallard</name>
    <name type="synonym">Anas boschas</name>
    <dbReference type="NCBI Taxonomy" id="8839"/>
    <lineage>
        <taxon>Eukaryota</taxon>
        <taxon>Metazoa</taxon>
        <taxon>Chordata</taxon>
        <taxon>Craniata</taxon>
        <taxon>Vertebrata</taxon>
        <taxon>Euteleostomi</taxon>
        <taxon>Archelosauria</taxon>
        <taxon>Archosauria</taxon>
        <taxon>Dinosauria</taxon>
        <taxon>Saurischia</taxon>
        <taxon>Theropoda</taxon>
        <taxon>Coelurosauria</taxon>
        <taxon>Aves</taxon>
        <taxon>Neognathae</taxon>
        <taxon>Galloanserae</taxon>
        <taxon>Anseriformes</taxon>
        <taxon>Anatidae</taxon>
        <taxon>Anatinae</taxon>
        <taxon>Anas</taxon>
    </lineage>
</organism>
<dbReference type="GO" id="GO:0005096">
    <property type="term" value="F:GTPase activator activity"/>
    <property type="evidence" value="ECO:0007669"/>
    <property type="project" value="TreeGrafter"/>
</dbReference>
<evidence type="ECO:0000256" key="1">
    <source>
        <dbReference type="ARBA" id="ARBA00008070"/>
    </source>
</evidence>
<dbReference type="Proteomes" id="UP000694400">
    <property type="component" value="Chromosome 15"/>
</dbReference>